<evidence type="ECO:0000313" key="1">
    <source>
        <dbReference type="EMBL" id="SEU46001.1"/>
    </source>
</evidence>
<dbReference type="InterPro" id="IPR012338">
    <property type="entry name" value="Beta-lactam/transpept-like"/>
</dbReference>
<evidence type="ECO:0000313" key="2">
    <source>
        <dbReference type="Proteomes" id="UP000199361"/>
    </source>
</evidence>
<dbReference type="STRING" id="568860.SAMN05421811_12658"/>
<proteinExistence type="predicted"/>
<dbReference type="AlphaFoldDB" id="A0A1I0LT17"/>
<organism evidence="1 2">
    <name type="scientific">Nonomuraea wenchangensis</name>
    <dbReference type="NCBI Taxonomy" id="568860"/>
    <lineage>
        <taxon>Bacteria</taxon>
        <taxon>Bacillati</taxon>
        <taxon>Actinomycetota</taxon>
        <taxon>Actinomycetes</taxon>
        <taxon>Streptosporangiales</taxon>
        <taxon>Streptosporangiaceae</taxon>
        <taxon>Nonomuraea</taxon>
    </lineage>
</organism>
<accession>A0A1I0LT17</accession>
<gene>
    <name evidence="1" type="ORF">SAMN05421811_12658</name>
</gene>
<evidence type="ECO:0008006" key="3">
    <source>
        <dbReference type="Google" id="ProtNLM"/>
    </source>
</evidence>
<dbReference type="SUPFAM" id="SSF56601">
    <property type="entry name" value="beta-lactamase/transpeptidase-like"/>
    <property type="match status" value="1"/>
</dbReference>
<name>A0A1I0LT17_9ACTN</name>
<protein>
    <recommendedName>
        <fullName evidence="3">Beta-lactamase enzyme family protein</fullName>
    </recommendedName>
</protein>
<sequence length="270" mass="28691">MGCVAFNDLLDDLDPSAAAQAAGIRRGYGGPPPRTVSACAGFTRLRCASLLKPLYAWVAADRIPDRERWRRHAEPAVVVSSNSDTLNLWLGVGPGVILDDLRERTGVSWAPPNGDPSRFGSVEVAAEEVATAYAVLAQSAAAGDPVAAEVLEWMRQVEGEQTFGIREALGSAEAAIKCGWYGAPDETCLRTHAVALLPRGGTRVSVVVGMTALPFPDPAAREDYRKRVGKGLPVEQVHDQLSGALLRELMATTLTELGGAKPRRATVPGR</sequence>
<reference evidence="1 2" key="1">
    <citation type="submission" date="2016-10" db="EMBL/GenBank/DDBJ databases">
        <authorList>
            <person name="de Groot N.N."/>
        </authorList>
    </citation>
    <scope>NUCLEOTIDE SEQUENCE [LARGE SCALE GENOMIC DNA]</scope>
    <source>
        <strain evidence="1 2">CGMCC 4.5598</strain>
    </source>
</reference>
<dbReference type="Proteomes" id="UP000199361">
    <property type="component" value="Unassembled WGS sequence"/>
</dbReference>
<keyword evidence="2" id="KW-1185">Reference proteome</keyword>
<dbReference type="EMBL" id="FOHX01000026">
    <property type="protein sequence ID" value="SEU46001.1"/>
    <property type="molecule type" value="Genomic_DNA"/>
</dbReference>